<evidence type="ECO:0000256" key="7">
    <source>
        <dbReference type="RuleBase" id="RU363032"/>
    </source>
</evidence>
<geneLocation type="plasmid" evidence="9">
    <name>pHRIM622</name>
</geneLocation>
<keyword evidence="4 7" id="KW-0812">Transmembrane</keyword>
<evidence type="ECO:0000256" key="4">
    <source>
        <dbReference type="ARBA" id="ARBA00022692"/>
    </source>
</evidence>
<protein>
    <submittedName>
        <fullName evidence="9">Putative ABC-type dipeptide/oligopeptide transport systems, permease components</fullName>
    </submittedName>
</protein>
<feature type="transmembrane region" description="Helical" evidence="7">
    <location>
        <begin position="246"/>
        <end position="272"/>
    </location>
</feature>
<evidence type="ECO:0000256" key="1">
    <source>
        <dbReference type="ARBA" id="ARBA00004651"/>
    </source>
</evidence>
<evidence type="ECO:0000256" key="5">
    <source>
        <dbReference type="ARBA" id="ARBA00022989"/>
    </source>
</evidence>
<keyword evidence="2 7" id="KW-0813">Transport</keyword>
<evidence type="ECO:0000259" key="8">
    <source>
        <dbReference type="PROSITE" id="PS50928"/>
    </source>
</evidence>
<reference evidence="9" key="1">
    <citation type="journal article" date="2009" name="Biochem. J.">
        <title>Characterization of the phenylurea hydrolases A and B: founding members of a novel amidohydrolase subgroup.</title>
        <authorList>
            <person name="Khurana J.L."/>
            <person name="Jackson C.J."/>
            <person name="Scott C."/>
            <person name="Pandey G."/>
            <person name="Horne I."/>
            <person name="Russell R.J."/>
            <person name="Herlt A."/>
            <person name="Easton C.J."/>
            <person name="Oakeshott J.G."/>
        </authorList>
    </citation>
    <scope>NUCLEOTIDE SEQUENCE</scope>
    <source>
        <strain evidence="9">D47</strain>
        <plasmid evidence="9">pHRIM622</plasmid>
    </source>
</reference>
<dbReference type="Pfam" id="PF19300">
    <property type="entry name" value="BPD_transp_1_N"/>
    <property type="match status" value="1"/>
</dbReference>
<keyword evidence="3" id="KW-1003">Cell membrane</keyword>
<feature type="transmembrane region" description="Helical" evidence="7">
    <location>
        <begin position="99"/>
        <end position="126"/>
    </location>
</feature>
<dbReference type="InterPro" id="IPR035906">
    <property type="entry name" value="MetI-like_sf"/>
</dbReference>
<dbReference type="SUPFAM" id="SSF161098">
    <property type="entry name" value="MetI-like"/>
    <property type="match status" value="1"/>
</dbReference>
<comment type="subcellular location">
    <subcellularLocation>
        <location evidence="1 7">Cell membrane</location>
        <topology evidence="1 7">Multi-pass membrane protein</topology>
    </subcellularLocation>
</comment>
<organism evidence="9">
    <name type="scientific">Arthrobacter globiformis</name>
    <dbReference type="NCBI Taxonomy" id="1665"/>
    <lineage>
        <taxon>Bacteria</taxon>
        <taxon>Bacillati</taxon>
        <taxon>Actinomycetota</taxon>
        <taxon>Actinomycetes</taxon>
        <taxon>Micrococcales</taxon>
        <taxon>Micrococcaceae</taxon>
        <taxon>Arthrobacter</taxon>
    </lineage>
</organism>
<dbReference type="GO" id="GO:0055085">
    <property type="term" value="P:transmembrane transport"/>
    <property type="evidence" value="ECO:0007669"/>
    <property type="project" value="InterPro"/>
</dbReference>
<keyword evidence="5 7" id="KW-1133">Transmembrane helix</keyword>
<comment type="similarity">
    <text evidence="7">Belongs to the binding-protein-dependent transport system permease family.</text>
</comment>
<name>B8R4K8_ARTGO</name>
<dbReference type="PROSITE" id="PS50928">
    <property type="entry name" value="ABC_TM1"/>
    <property type="match status" value="1"/>
</dbReference>
<dbReference type="Pfam" id="PF00528">
    <property type="entry name" value="BPD_transp_1"/>
    <property type="match status" value="1"/>
</dbReference>
<sequence length="326" mass="35748">MRYVLRRFGSYLIAFWASLTLNFLLPKLVPGDPVGRMFNQISTTVTPDQVEQLRYLFGLDDAPLWQQYIRYIGNVFTGNLGLSISQFPTPVSAVIGAQIGWTVLLGGTALLIAFGLGNLLGIMAAWRHGGVLDSVLPPVLILVGSFPYFWLAMGALYLFAATLGWFPLGQAFTLGTTPEWSWSFVGDVLYHLVLPAATIVIVSIGGWVLGMRNTMIATTAEDYITMARAKGLRNGRIMYRYAARNAMLPALTSFGMALGFVVGGALLTEVVFSYPGLGYQLLRAVTTLDYPLMQGLFLTITAAVLITNFLVDIAYVRLDPRIRVAR</sequence>
<dbReference type="PANTHER" id="PTHR43376:SF1">
    <property type="entry name" value="OLIGOPEPTIDE TRANSPORT SYSTEM PERMEASE PROTEIN"/>
    <property type="match status" value="1"/>
</dbReference>
<evidence type="ECO:0000256" key="6">
    <source>
        <dbReference type="ARBA" id="ARBA00023136"/>
    </source>
</evidence>
<dbReference type="AlphaFoldDB" id="B8R4K8"/>
<evidence type="ECO:0000313" key="9">
    <source>
        <dbReference type="EMBL" id="ACL11838.1"/>
    </source>
</evidence>
<dbReference type="PANTHER" id="PTHR43376">
    <property type="entry name" value="OLIGOPEPTIDE TRANSPORT SYSTEM PERMEASE PROTEIN"/>
    <property type="match status" value="1"/>
</dbReference>
<evidence type="ECO:0000256" key="2">
    <source>
        <dbReference type="ARBA" id="ARBA00022448"/>
    </source>
</evidence>
<feature type="transmembrane region" description="Helical" evidence="7">
    <location>
        <begin position="138"/>
        <end position="168"/>
    </location>
</feature>
<evidence type="ECO:0000256" key="3">
    <source>
        <dbReference type="ARBA" id="ARBA00022475"/>
    </source>
</evidence>
<dbReference type="EMBL" id="EU851877">
    <property type="protein sequence ID" value="ACL11838.1"/>
    <property type="molecule type" value="Genomic_DNA"/>
</dbReference>
<feature type="transmembrane region" description="Helical" evidence="7">
    <location>
        <begin position="292"/>
        <end position="316"/>
    </location>
</feature>
<dbReference type="GO" id="GO:0005886">
    <property type="term" value="C:plasma membrane"/>
    <property type="evidence" value="ECO:0007669"/>
    <property type="project" value="UniProtKB-SubCell"/>
</dbReference>
<keyword evidence="9" id="KW-0614">Plasmid</keyword>
<dbReference type="InterPro" id="IPR045621">
    <property type="entry name" value="BPD_transp_1_N"/>
</dbReference>
<accession>B8R4K8</accession>
<dbReference type="CDD" id="cd06261">
    <property type="entry name" value="TM_PBP2"/>
    <property type="match status" value="1"/>
</dbReference>
<dbReference type="Gene3D" id="1.10.3720.10">
    <property type="entry name" value="MetI-like"/>
    <property type="match status" value="1"/>
</dbReference>
<feature type="transmembrane region" description="Helical" evidence="7">
    <location>
        <begin position="188"/>
        <end position="209"/>
    </location>
</feature>
<proteinExistence type="inferred from homology"/>
<feature type="domain" description="ABC transmembrane type-1" evidence="8">
    <location>
        <begin position="99"/>
        <end position="311"/>
    </location>
</feature>
<feature type="transmembrane region" description="Helical" evidence="7">
    <location>
        <begin position="12"/>
        <end position="29"/>
    </location>
</feature>
<dbReference type="InterPro" id="IPR000515">
    <property type="entry name" value="MetI-like"/>
</dbReference>
<keyword evidence="6 7" id="KW-0472">Membrane</keyword>